<keyword evidence="10" id="KW-0325">Glycoprotein</keyword>
<keyword evidence="19" id="KW-0964">Secreted</keyword>
<dbReference type="SUPFAM" id="SSF48113">
    <property type="entry name" value="Heme-dependent peroxidases"/>
    <property type="match status" value="1"/>
</dbReference>
<keyword evidence="3 19" id="KW-0575">Peroxidase</keyword>
<dbReference type="PANTHER" id="PTHR31517">
    <property type="match status" value="1"/>
</dbReference>
<protein>
    <recommendedName>
        <fullName evidence="19">Peroxidase</fullName>
        <ecNumber evidence="19">1.11.1.7</ecNumber>
    </recommendedName>
</protein>
<keyword evidence="5 16" id="KW-0479">Metal-binding</keyword>
<dbReference type="InterPro" id="IPR000823">
    <property type="entry name" value="Peroxidase_pln"/>
</dbReference>
<feature type="binding site" evidence="16">
    <location>
        <position position="100"/>
    </location>
    <ligand>
        <name>Ca(2+)</name>
        <dbReference type="ChEBI" id="CHEBI:29108"/>
        <label>1</label>
    </ligand>
</feature>
<dbReference type="PROSITE" id="PS50873">
    <property type="entry name" value="PEROXIDASE_4"/>
    <property type="match status" value="1"/>
</dbReference>
<comment type="catalytic activity">
    <reaction evidence="1 19">
        <text>2 a phenolic donor + H2O2 = 2 a phenolic radical donor + 2 H2O</text>
        <dbReference type="Rhea" id="RHEA:56136"/>
        <dbReference type="ChEBI" id="CHEBI:15377"/>
        <dbReference type="ChEBI" id="CHEBI:16240"/>
        <dbReference type="ChEBI" id="CHEBI:139520"/>
        <dbReference type="ChEBI" id="CHEBI:139521"/>
        <dbReference type="EC" id="1.11.1.7"/>
    </reaction>
</comment>
<keyword evidence="12 19" id="KW-0376">Hydrogen peroxide</keyword>
<feature type="active site" description="Proton acceptor" evidence="14">
    <location>
        <position position="94"/>
    </location>
</feature>
<dbReference type="EnsemblPlants" id="AET2Gv21275600.11">
    <property type="protein sequence ID" value="AET2Gv21275600.11"/>
    <property type="gene ID" value="AET2Gv21275600"/>
</dbReference>
<evidence type="ECO:0000313" key="21">
    <source>
        <dbReference type="EnsemblPlants" id="AET2Gv21275600.11"/>
    </source>
</evidence>
<keyword evidence="7 19" id="KW-0560">Oxidoreductase</keyword>
<dbReference type="PRINTS" id="PR00458">
    <property type="entry name" value="PEROXIDASE"/>
</dbReference>
<dbReference type="FunFam" id="1.10.420.10:FF:000001">
    <property type="entry name" value="Peroxidase"/>
    <property type="match status" value="1"/>
</dbReference>
<evidence type="ECO:0000256" key="12">
    <source>
        <dbReference type="ARBA" id="ARBA00023324"/>
    </source>
</evidence>
<dbReference type="Gene3D" id="1.10.520.10">
    <property type="match status" value="1"/>
</dbReference>
<reference evidence="21" key="5">
    <citation type="journal article" date="2021" name="G3 (Bethesda)">
        <title>Aegilops tauschii genome assembly Aet v5.0 features greater sequence contiguity and improved annotation.</title>
        <authorList>
            <person name="Wang L."/>
            <person name="Zhu T."/>
            <person name="Rodriguez J.C."/>
            <person name="Deal K.R."/>
            <person name="Dubcovsky J."/>
            <person name="McGuire P.E."/>
            <person name="Lux T."/>
            <person name="Spannagl M."/>
            <person name="Mayer K.F.X."/>
            <person name="Baldrich P."/>
            <person name="Meyers B.C."/>
            <person name="Huo N."/>
            <person name="Gu Y.Q."/>
            <person name="Zhou H."/>
            <person name="Devos K.M."/>
            <person name="Bennetzen J.L."/>
            <person name="Unver T."/>
            <person name="Budak H."/>
            <person name="Gulick P.J."/>
            <person name="Galiba G."/>
            <person name="Kalapos B."/>
            <person name="Nelson D.R."/>
            <person name="Li P."/>
            <person name="You F.M."/>
            <person name="Luo M.C."/>
            <person name="Dvorak J."/>
        </authorList>
    </citation>
    <scope>NUCLEOTIDE SEQUENCE [LARGE SCALE GENOMIC DNA]</scope>
    <source>
        <strain evidence="21">cv. AL8/78</strain>
    </source>
</reference>
<feature type="binding site" evidence="16">
    <location>
        <position position="114"/>
    </location>
    <ligand>
        <name>Ca(2+)</name>
        <dbReference type="ChEBI" id="CHEBI:29108"/>
        <label>1</label>
    </ligand>
</feature>
<comment type="subcellular location">
    <subcellularLocation>
        <location evidence="19">Secreted</location>
    </subcellularLocation>
</comment>
<comment type="cofactor">
    <cofactor evidence="16 19">
        <name>Ca(2+)</name>
        <dbReference type="ChEBI" id="CHEBI:29108"/>
    </cofactor>
    <text evidence="16 19">Binds 2 calcium ions per subunit.</text>
</comment>
<dbReference type="PRINTS" id="PR00461">
    <property type="entry name" value="PLPEROXIDASE"/>
</dbReference>
<comment type="function">
    <text evidence="19">Removal of H(2)O(2), oxidation of toxic reductants, biosynthesis and degradation of lignin, suberization, auxin catabolism, response to environmental stresses such as wounding, pathogen attack and oxidative stress.</text>
</comment>
<evidence type="ECO:0000256" key="11">
    <source>
        <dbReference type="ARBA" id="ARBA00023283"/>
    </source>
</evidence>
<name>A0A453DJQ9_AEGTS</name>
<comment type="similarity">
    <text evidence="19">Belongs to the peroxidase family. Classical plant (class III) peroxidase subfamily.</text>
</comment>
<feature type="binding site" evidence="16">
    <location>
        <position position="225"/>
    </location>
    <ligand>
        <name>Ca(2+)</name>
        <dbReference type="ChEBI" id="CHEBI:29108"/>
        <label>2</label>
    </ligand>
</feature>
<evidence type="ECO:0000256" key="16">
    <source>
        <dbReference type="PIRSR" id="PIRSR600823-3"/>
    </source>
</evidence>
<dbReference type="FunFam" id="1.10.520.10:FF:000009">
    <property type="entry name" value="Peroxidase"/>
    <property type="match status" value="1"/>
</dbReference>
<dbReference type="Proteomes" id="UP000015105">
    <property type="component" value="Chromosome 2D"/>
</dbReference>
<feature type="binding site" evidence="16">
    <location>
        <position position="273"/>
    </location>
    <ligand>
        <name>Ca(2+)</name>
        <dbReference type="ChEBI" id="CHEBI:29108"/>
        <label>2</label>
    </ligand>
</feature>
<keyword evidence="22" id="KW-1185">Reference proteome</keyword>
<dbReference type="GO" id="GO:0005576">
    <property type="term" value="C:extracellular region"/>
    <property type="evidence" value="ECO:0007669"/>
    <property type="project" value="UniProtKB-SubCell"/>
</dbReference>
<evidence type="ECO:0000256" key="14">
    <source>
        <dbReference type="PIRSR" id="PIRSR600823-1"/>
    </source>
</evidence>
<dbReference type="AlphaFoldDB" id="A0A453DJQ9"/>
<feature type="signal peptide" evidence="19">
    <location>
        <begin position="1"/>
        <end position="25"/>
    </location>
</feature>
<dbReference type="GO" id="GO:0020037">
    <property type="term" value="F:heme binding"/>
    <property type="evidence" value="ECO:0007669"/>
    <property type="project" value="UniProtKB-UniRule"/>
</dbReference>
<comment type="similarity">
    <text evidence="2">Belongs to the peroxidase family. Ascorbate peroxidase subfamily.</text>
</comment>
<evidence type="ECO:0000256" key="18">
    <source>
        <dbReference type="PIRSR" id="PIRSR600823-5"/>
    </source>
</evidence>
<proteinExistence type="inferred from homology"/>
<comment type="cofactor">
    <cofactor evidence="16 19">
        <name>heme b</name>
        <dbReference type="ChEBI" id="CHEBI:60344"/>
    </cofactor>
    <text evidence="16 19">Binds 1 heme b (iron(II)-protoporphyrin IX) group per subunit.</text>
</comment>
<feature type="disulfide bond" evidence="18">
    <location>
        <begin position="96"/>
        <end position="101"/>
    </location>
</feature>
<reference evidence="21" key="3">
    <citation type="journal article" date="2017" name="Nature">
        <title>Genome sequence of the progenitor of the wheat D genome Aegilops tauschii.</title>
        <authorList>
            <person name="Luo M.C."/>
            <person name="Gu Y.Q."/>
            <person name="Puiu D."/>
            <person name="Wang H."/>
            <person name="Twardziok S.O."/>
            <person name="Deal K.R."/>
            <person name="Huo N."/>
            <person name="Zhu T."/>
            <person name="Wang L."/>
            <person name="Wang Y."/>
            <person name="McGuire P.E."/>
            <person name="Liu S."/>
            <person name="Long H."/>
            <person name="Ramasamy R.K."/>
            <person name="Rodriguez J.C."/>
            <person name="Van S.L."/>
            <person name="Yuan L."/>
            <person name="Wang Z."/>
            <person name="Xia Z."/>
            <person name="Xiao L."/>
            <person name="Anderson O.D."/>
            <person name="Ouyang S."/>
            <person name="Liang Y."/>
            <person name="Zimin A.V."/>
            <person name="Pertea G."/>
            <person name="Qi P."/>
            <person name="Bennetzen J.L."/>
            <person name="Dai X."/>
            <person name="Dawson M.W."/>
            <person name="Muller H.G."/>
            <person name="Kugler K."/>
            <person name="Rivarola-Duarte L."/>
            <person name="Spannagl M."/>
            <person name="Mayer K.F.X."/>
            <person name="Lu F.H."/>
            <person name="Bevan M.W."/>
            <person name="Leroy P."/>
            <person name="Li P."/>
            <person name="You F.M."/>
            <person name="Sun Q."/>
            <person name="Liu Z."/>
            <person name="Lyons E."/>
            <person name="Wicker T."/>
            <person name="Salzberg S.L."/>
            <person name="Devos K.M."/>
            <person name="Dvorak J."/>
        </authorList>
    </citation>
    <scope>NUCLEOTIDE SEQUENCE [LARGE SCALE GENOMIC DNA]</scope>
    <source>
        <strain evidence="21">cv. AL8/78</strain>
    </source>
</reference>
<feature type="binding site" evidence="16">
    <location>
        <position position="102"/>
    </location>
    <ligand>
        <name>Ca(2+)</name>
        <dbReference type="ChEBI" id="CHEBI:29108"/>
        <label>1</label>
    </ligand>
</feature>
<keyword evidence="19" id="KW-0732">Signal</keyword>
<dbReference type="InterPro" id="IPR019793">
    <property type="entry name" value="Peroxidases_heam-ligand_BS"/>
</dbReference>
<feature type="binding site" evidence="15">
    <location>
        <position position="194"/>
    </location>
    <ligand>
        <name>substrate</name>
    </ligand>
</feature>
<keyword evidence="8 16" id="KW-0408">Iron</keyword>
<dbReference type="InterPro" id="IPR002016">
    <property type="entry name" value="Haem_peroxidase"/>
</dbReference>
<dbReference type="Gene3D" id="1.10.420.10">
    <property type="entry name" value="Peroxidase, domain 2"/>
    <property type="match status" value="1"/>
</dbReference>
<feature type="binding site" evidence="16">
    <location>
        <position position="268"/>
    </location>
    <ligand>
        <name>Ca(2+)</name>
        <dbReference type="ChEBI" id="CHEBI:29108"/>
        <label>2</label>
    </ligand>
</feature>
<sequence length="342" mass="37885">MACSRAMVAMIGLVVAALLFPAALSSTRPDQLISMTTDGQYHSTRPVVTIADGLTADYHDVSCPDLRGIVRTAVVEAVQGDITIAADLLRMFFHDCFPQGCDASILLLGTPWSEMRMPPNLSLDIRRKVAFLMEDIRAKVHEACGPTVSCADIMALATHDAVVALQSGGKPYHVPLGRLDSFEPAPLRFVEELPPPTFSIDQLIAAFRSRSLDEKDLVVLSGAHTIGKARCATFSDRFPNSDSDDFVRRLQDNCTTDVNRRQDLDVTTPEKFDNKYYINLKQGKGVLTSDVQLLLNKTTRGYVNDFADNEWWFWNQFGSSMSKMGMLQGPQGNVGRIRQQCY</sequence>
<dbReference type="PROSITE" id="PS00435">
    <property type="entry name" value="PEROXIDASE_1"/>
    <property type="match status" value="1"/>
</dbReference>
<keyword evidence="6 16" id="KW-0106">Calcium</keyword>
<dbReference type="GO" id="GO:0042744">
    <property type="term" value="P:hydrogen peroxide catabolic process"/>
    <property type="evidence" value="ECO:0007669"/>
    <property type="project" value="UniProtKB-KW"/>
</dbReference>
<dbReference type="CDD" id="cd00693">
    <property type="entry name" value="secretory_peroxidase"/>
    <property type="match status" value="1"/>
</dbReference>
<evidence type="ECO:0000256" key="2">
    <source>
        <dbReference type="ARBA" id="ARBA00006873"/>
    </source>
</evidence>
<evidence type="ECO:0000256" key="3">
    <source>
        <dbReference type="ARBA" id="ARBA00022559"/>
    </source>
</evidence>
<feature type="disulfide bond" evidence="18">
    <location>
        <begin position="150"/>
        <end position="341"/>
    </location>
</feature>
<feature type="binding site" evidence="16">
    <location>
        <position position="104"/>
    </location>
    <ligand>
        <name>Ca(2+)</name>
        <dbReference type="ChEBI" id="CHEBI:29108"/>
        <label>1</label>
    </ligand>
</feature>
<evidence type="ECO:0000256" key="10">
    <source>
        <dbReference type="ARBA" id="ARBA00023180"/>
    </source>
</evidence>
<feature type="domain" description="Plant heme peroxidase family profile" evidence="20">
    <location>
        <begin position="53"/>
        <end position="342"/>
    </location>
</feature>
<keyword evidence="4 19" id="KW-0349">Heme</keyword>
<evidence type="ECO:0000256" key="9">
    <source>
        <dbReference type="ARBA" id="ARBA00023157"/>
    </source>
</evidence>
<comment type="function">
    <text evidence="13">Involved in defense response to powdery meldew fungus.</text>
</comment>
<dbReference type="EC" id="1.11.1.7" evidence="19"/>
<feature type="site" description="Transition state stabilizer" evidence="17">
    <location>
        <position position="90"/>
    </location>
</feature>
<evidence type="ECO:0000256" key="7">
    <source>
        <dbReference type="ARBA" id="ARBA00023002"/>
    </source>
</evidence>
<feature type="chain" id="PRO_5018811572" description="Peroxidase" evidence="19">
    <location>
        <begin position="26"/>
        <end position="342"/>
    </location>
</feature>
<reference evidence="22" key="2">
    <citation type="journal article" date="2017" name="Nat. Plants">
        <title>The Aegilops tauschii genome reveals multiple impacts of transposons.</title>
        <authorList>
            <person name="Zhao G."/>
            <person name="Zou C."/>
            <person name="Li K."/>
            <person name="Wang K."/>
            <person name="Li T."/>
            <person name="Gao L."/>
            <person name="Zhang X."/>
            <person name="Wang H."/>
            <person name="Yang Z."/>
            <person name="Liu X."/>
            <person name="Jiang W."/>
            <person name="Mao L."/>
            <person name="Kong X."/>
            <person name="Jiao Y."/>
            <person name="Jia J."/>
        </authorList>
    </citation>
    <scope>NUCLEOTIDE SEQUENCE [LARGE SCALE GENOMIC DNA]</scope>
    <source>
        <strain evidence="22">cv. AL8/78</strain>
    </source>
</reference>
<accession>A0A453DJQ9</accession>
<feature type="binding site" evidence="16">
    <location>
        <position position="95"/>
    </location>
    <ligand>
        <name>Ca(2+)</name>
        <dbReference type="ChEBI" id="CHEBI:29108"/>
        <label>1</label>
    </ligand>
</feature>
<evidence type="ECO:0000256" key="4">
    <source>
        <dbReference type="ARBA" id="ARBA00022617"/>
    </source>
</evidence>
<feature type="disulfide bond" evidence="18">
    <location>
        <begin position="63"/>
        <end position="144"/>
    </location>
</feature>
<reference evidence="21" key="4">
    <citation type="submission" date="2019-03" db="UniProtKB">
        <authorList>
            <consortium name="EnsemblPlants"/>
        </authorList>
    </citation>
    <scope>IDENTIFICATION</scope>
</reference>
<evidence type="ECO:0000256" key="19">
    <source>
        <dbReference type="RuleBase" id="RU362060"/>
    </source>
</evidence>
<dbReference type="GO" id="GO:0006979">
    <property type="term" value="P:response to oxidative stress"/>
    <property type="evidence" value="ECO:0007669"/>
    <property type="project" value="UniProtKB-UniRule"/>
</dbReference>
<evidence type="ECO:0000259" key="20">
    <source>
        <dbReference type="PROSITE" id="PS50873"/>
    </source>
</evidence>
<feature type="binding site" description="axial binding residue" evidence="16">
    <location>
        <position position="224"/>
    </location>
    <ligand>
        <name>heme b</name>
        <dbReference type="ChEBI" id="CHEBI:60344"/>
    </ligand>
    <ligandPart>
        <name>Fe</name>
        <dbReference type="ChEBI" id="CHEBI:18248"/>
    </ligandPart>
</feature>
<keyword evidence="9 18" id="KW-1015">Disulfide bond</keyword>
<dbReference type="InterPro" id="IPR010255">
    <property type="entry name" value="Haem_peroxidase_sf"/>
</dbReference>
<dbReference type="GO" id="GO:0046872">
    <property type="term" value="F:metal ion binding"/>
    <property type="evidence" value="ECO:0007669"/>
    <property type="project" value="UniProtKB-UniRule"/>
</dbReference>
<evidence type="ECO:0000256" key="6">
    <source>
        <dbReference type="ARBA" id="ARBA00022837"/>
    </source>
</evidence>
<dbReference type="PROSITE" id="PS00436">
    <property type="entry name" value="PEROXIDASE_2"/>
    <property type="match status" value="1"/>
</dbReference>
<evidence type="ECO:0000313" key="22">
    <source>
        <dbReference type="Proteomes" id="UP000015105"/>
    </source>
</evidence>
<dbReference type="Pfam" id="PF00141">
    <property type="entry name" value="peroxidase"/>
    <property type="match status" value="1"/>
</dbReference>
<feature type="disulfide bond" evidence="18">
    <location>
        <begin position="231"/>
        <end position="254"/>
    </location>
</feature>
<evidence type="ECO:0000256" key="5">
    <source>
        <dbReference type="ARBA" id="ARBA00022723"/>
    </source>
</evidence>
<feature type="binding site" evidence="16">
    <location>
        <position position="265"/>
    </location>
    <ligand>
        <name>Ca(2+)</name>
        <dbReference type="ChEBI" id="CHEBI:29108"/>
        <label>2</label>
    </ligand>
</feature>
<dbReference type="Gramene" id="AET2Gv21275600.11">
    <property type="protein sequence ID" value="AET2Gv21275600.11"/>
    <property type="gene ID" value="AET2Gv21275600"/>
</dbReference>
<evidence type="ECO:0000256" key="13">
    <source>
        <dbReference type="ARBA" id="ARBA00056385"/>
    </source>
</evidence>
<evidence type="ECO:0000256" key="1">
    <source>
        <dbReference type="ARBA" id="ARBA00000189"/>
    </source>
</evidence>
<evidence type="ECO:0000256" key="8">
    <source>
        <dbReference type="ARBA" id="ARBA00023004"/>
    </source>
</evidence>
<dbReference type="InterPro" id="IPR019794">
    <property type="entry name" value="Peroxidases_AS"/>
</dbReference>
<dbReference type="GO" id="GO:0140825">
    <property type="term" value="F:lactoperoxidase activity"/>
    <property type="evidence" value="ECO:0007669"/>
    <property type="project" value="UniProtKB-EC"/>
</dbReference>
<organism evidence="21 22">
    <name type="scientific">Aegilops tauschii subsp. strangulata</name>
    <name type="common">Goatgrass</name>
    <dbReference type="NCBI Taxonomy" id="200361"/>
    <lineage>
        <taxon>Eukaryota</taxon>
        <taxon>Viridiplantae</taxon>
        <taxon>Streptophyta</taxon>
        <taxon>Embryophyta</taxon>
        <taxon>Tracheophyta</taxon>
        <taxon>Spermatophyta</taxon>
        <taxon>Magnoliopsida</taxon>
        <taxon>Liliopsida</taxon>
        <taxon>Poales</taxon>
        <taxon>Poaceae</taxon>
        <taxon>BOP clade</taxon>
        <taxon>Pooideae</taxon>
        <taxon>Triticodae</taxon>
        <taxon>Triticeae</taxon>
        <taxon>Triticinae</taxon>
        <taxon>Aegilops</taxon>
    </lineage>
</organism>
<evidence type="ECO:0000256" key="17">
    <source>
        <dbReference type="PIRSR" id="PIRSR600823-4"/>
    </source>
</evidence>
<reference evidence="22" key="1">
    <citation type="journal article" date="2014" name="Science">
        <title>Ancient hybridizations among the ancestral genomes of bread wheat.</title>
        <authorList>
            <consortium name="International Wheat Genome Sequencing Consortium,"/>
            <person name="Marcussen T."/>
            <person name="Sandve S.R."/>
            <person name="Heier L."/>
            <person name="Spannagl M."/>
            <person name="Pfeifer M."/>
            <person name="Jakobsen K.S."/>
            <person name="Wulff B.B."/>
            <person name="Steuernagel B."/>
            <person name="Mayer K.F."/>
            <person name="Olsen O.A."/>
        </authorList>
    </citation>
    <scope>NUCLEOTIDE SEQUENCE [LARGE SCALE GENOMIC DNA]</scope>
    <source>
        <strain evidence="22">cv. AL8/78</strain>
    </source>
</reference>
<keyword evidence="11" id="KW-0873">Pyrrolidone carboxylic acid</keyword>
<dbReference type="InterPro" id="IPR033905">
    <property type="entry name" value="Secretory_peroxidase"/>
</dbReference>
<evidence type="ECO:0000256" key="15">
    <source>
        <dbReference type="PIRSR" id="PIRSR600823-2"/>
    </source>
</evidence>
<dbReference type="PANTHER" id="PTHR31517:SF51">
    <property type="entry name" value="PEROXIDASE 55"/>
    <property type="match status" value="1"/>
</dbReference>